<feature type="compositionally biased region" description="Low complexity" evidence="4">
    <location>
        <begin position="39"/>
        <end position="51"/>
    </location>
</feature>
<proteinExistence type="predicted"/>
<evidence type="ECO:0000256" key="3">
    <source>
        <dbReference type="ARBA" id="ARBA00023242"/>
    </source>
</evidence>
<dbReference type="SUPFAM" id="SSF50978">
    <property type="entry name" value="WD40 repeat-like"/>
    <property type="match status" value="1"/>
</dbReference>
<evidence type="ECO:0000256" key="2">
    <source>
        <dbReference type="ARBA" id="ARBA00023163"/>
    </source>
</evidence>
<reference evidence="5 6" key="1">
    <citation type="submission" date="2018-02" db="EMBL/GenBank/DDBJ databases">
        <title>The genomes of Aspergillus section Nigri reveals drivers in fungal speciation.</title>
        <authorList>
            <consortium name="DOE Joint Genome Institute"/>
            <person name="Vesth T.C."/>
            <person name="Nybo J."/>
            <person name="Theobald S."/>
            <person name="Brandl J."/>
            <person name="Frisvad J.C."/>
            <person name="Nielsen K.F."/>
            <person name="Lyhne E.K."/>
            <person name="Kogle M.E."/>
            <person name="Kuo A."/>
            <person name="Riley R."/>
            <person name="Clum A."/>
            <person name="Nolan M."/>
            <person name="Lipzen A."/>
            <person name="Salamov A."/>
            <person name="Henrissat B."/>
            <person name="Wiebenga A."/>
            <person name="De vries R.P."/>
            <person name="Grigoriev I.V."/>
            <person name="Mortensen U.H."/>
            <person name="Andersen M.R."/>
            <person name="Baker S.E."/>
        </authorList>
    </citation>
    <scope>NUCLEOTIDE SEQUENCE [LARGE SCALE GENOMIC DNA]</scope>
    <source>
        <strain evidence="5 6">CBS 707.79</strain>
    </source>
</reference>
<evidence type="ECO:0000313" key="6">
    <source>
        <dbReference type="Proteomes" id="UP000247810"/>
    </source>
</evidence>
<dbReference type="GO" id="GO:0000127">
    <property type="term" value="C:transcription factor TFIIIC complex"/>
    <property type="evidence" value="ECO:0007669"/>
    <property type="project" value="TreeGrafter"/>
</dbReference>
<dbReference type="VEuPathDB" id="FungiDB:BO71DRAFT_422168"/>
<keyword evidence="2" id="KW-0804">Transcription</keyword>
<dbReference type="EMBL" id="KZ825977">
    <property type="protein sequence ID" value="PYH90575.1"/>
    <property type="molecule type" value="Genomic_DNA"/>
</dbReference>
<accession>A0A319CZ31</accession>
<evidence type="ECO:0000313" key="5">
    <source>
        <dbReference type="EMBL" id="PYH90575.1"/>
    </source>
</evidence>
<comment type="subcellular location">
    <subcellularLocation>
        <location evidence="1">Nucleus</location>
    </subcellularLocation>
</comment>
<name>A0A319CZ31_9EURO</name>
<keyword evidence="3" id="KW-0539">Nucleus</keyword>
<dbReference type="InterPro" id="IPR052416">
    <property type="entry name" value="GTF3C_component"/>
</dbReference>
<evidence type="ECO:0000256" key="4">
    <source>
        <dbReference type="SAM" id="MobiDB-lite"/>
    </source>
</evidence>
<dbReference type="PANTHER" id="PTHR15052:SF2">
    <property type="entry name" value="GENERAL TRANSCRIPTION FACTOR 3C POLYPEPTIDE 2"/>
    <property type="match status" value="1"/>
</dbReference>
<gene>
    <name evidence="5" type="ORF">BO71DRAFT_422168</name>
</gene>
<sequence length="779" mass="86699">MPRPRRSARASSARTKYIDDPFEAAGVLSDADEGPSTVASASKKGSMGKAKQVVIDDGSSSDEDFNMENENEDDEDEDDDYQDNDVEMAEKESENDEEGEENDEGDDDDDDAASVVSEIDEVPRRRRKPPAATSTPKVNRQRRPDGTVALAGDETHSRGSWNPVEHVGKAVHLRVTFGTDDRDLLAVLSARDRWCRGLDSTFPTRATLDEAQGAEDYGYGRSYGLEPEEFARESSRGWDWYYDQDVGARFRKQQRMKKIDEKKARRTYFARARGEHTVLAGPVDDQKVFSLGRHDVVNFGEAWEGVPAKYSLKQGTQGDGKASKKKREGWILNLGQKVQCLAWVPNQAGLTQYLSVVAPLLPDQKEEYPDPLKDYAAPAFRPSAPYPCALQLWAFKAQRADSLTQTIDMSFKPRLRLAVCTDWGDLRRMAWCPMPRDTRDEDDEDVQKNVGLLAGIWGDGCVRVIDVKLGRDPNQTEFCKSSRGDRRTVLTNRPDKLQTPVFETKAPSTVCTCLTWLSSSDLAVGCANGFVAIWSILPSQSSPADEHPLPYFYQQLHSTWILNIDSAYPTNSHIICTTSMDGETRLTSITDPQKDMVHTNRMRVGSAHLSYSPLLHSFLSSDENDFARLLAVRRFFTSTAIARLPSMISALGPCSPWHPSVLFGCTEGTVEATSPLRRMLHAKEKQWQQTWFQHEWVRGPDANSPGTSRFHDGYRAESTSLLRNLVGDPKLVNGAAVITVFEEGTHVTALSWNPNQSCAGWAAAGLGCGLVRVEDLALS</sequence>
<dbReference type="GO" id="GO:0006383">
    <property type="term" value="P:transcription by RNA polymerase III"/>
    <property type="evidence" value="ECO:0007669"/>
    <property type="project" value="TreeGrafter"/>
</dbReference>
<evidence type="ECO:0008006" key="7">
    <source>
        <dbReference type="Google" id="ProtNLM"/>
    </source>
</evidence>
<feature type="compositionally biased region" description="Acidic residues" evidence="4">
    <location>
        <begin position="59"/>
        <end position="112"/>
    </location>
</feature>
<dbReference type="Proteomes" id="UP000247810">
    <property type="component" value="Unassembled WGS sequence"/>
</dbReference>
<dbReference type="OrthoDB" id="4703at2759"/>
<dbReference type="STRING" id="1448320.A0A319CZ31"/>
<evidence type="ECO:0000256" key="1">
    <source>
        <dbReference type="ARBA" id="ARBA00004123"/>
    </source>
</evidence>
<organism evidence="5 6">
    <name type="scientific">Aspergillus ellipticus CBS 707.79</name>
    <dbReference type="NCBI Taxonomy" id="1448320"/>
    <lineage>
        <taxon>Eukaryota</taxon>
        <taxon>Fungi</taxon>
        <taxon>Dikarya</taxon>
        <taxon>Ascomycota</taxon>
        <taxon>Pezizomycotina</taxon>
        <taxon>Eurotiomycetes</taxon>
        <taxon>Eurotiomycetidae</taxon>
        <taxon>Eurotiales</taxon>
        <taxon>Aspergillaceae</taxon>
        <taxon>Aspergillus</taxon>
        <taxon>Aspergillus subgen. Circumdati</taxon>
    </lineage>
</organism>
<feature type="region of interest" description="Disordered" evidence="4">
    <location>
        <begin position="1"/>
        <end position="162"/>
    </location>
</feature>
<dbReference type="GO" id="GO:0005634">
    <property type="term" value="C:nucleus"/>
    <property type="evidence" value="ECO:0007669"/>
    <property type="project" value="UniProtKB-SubCell"/>
</dbReference>
<keyword evidence="6" id="KW-1185">Reference proteome</keyword>
<protein>
    <recommendedName>
        <fullName evidence="7">Transcription factor TFIIIC complex subunit Tfc6</fullName>
    </recommendedName>
</protein>
<dbReference type="InterPro" id="IPR036322">
    <property type="entry name" value="WD40_repeat_dom_sf"/>
</dbReference>
<dbReference type="Gene3D" id="2.130.10.10">
    <property type="entry name" value="YVTN repeat-like/Quinoprotein amine dehydrogenase"/>
    <property type="match status" value="1"/>
</dbReference>
<dbReference type="AlphaFoldDB" id="A0A319CZ31"/>
<dbReference type="InterPro" id="IPR015943">
    <property type="entry name" value="WD40/YVTN_repeat-like_dom_sf"/>
</dbReference>
<dbReference type="PANTHER" id="PTHR15052">
    <property type="entry name" value="RNA POLYMERASE III TRANSCRIPTION INITIATION FACTOR COMPLEX SUBUNIT"/>
    <property type="match status" value="1"/>
</dbReference>